<dbReference type="InterPro" id="IPR052945">
    <property type="entry name" value="Mitotic_Regulator"/>
</dbReference>
<feature type="region of interest" description="Disordered" evidence="2">
    <location>
        <begin position="575"/>
        <end position="631"/>
    </location>
</feature>
<dbReference type="SUPFAM" id="SSF81901">
    <property type="entry name" value="HCP-like"/>
    <property type="match status" value="1"/>
</dbReference>
<evidence type="ECO:0000256" key="1">
    <source>
        <dbReference type="SAM" id="Coils"/>
    </source>
</evidence>
<sequence length="1024" mass="108064">MRSGNRFGYDAPRSAPAQAPSEPTRARQPNSATRLAALASLVDELGAQIDAIEGASRRGAIKRGIEQAATAPREPVSASREAASTRPARQPNDAERLANIEARLASISQHLTGPQKEASARPTVPPARSRSADSTPASQALDELQAAIAEISARQHTIDRDEGRGLPTVDTIALEDAIANLRDDIVAIGRRVGLDQRRGAESFDVVRDNLAEIRQAIELTAREATLASMESGYGHIVERLDEIVRRVPERDRIDDIAREIARLAAIAERPAVSLAVEAELDDIRDAIASFSTARPAADAHEIAELRKAIDALASRSPQPIDLTPVEQEIAAIRREIGSLGKSIDPALLARLEDQVTAIRGAIDRSPSPETGLPAAALTRLEDRLDALAGRFDALVDLPGLKARHSTDAIDLLRNEIGALRRDIVAREPIRLDSIEEQMRGLMRRLDDTTSRDDNHGFAQLEAQVGALAAQFSEARPSPGALSKVEQNLDRLEALLGDTRRETVEAARNAARLTVQEFAGAMPAADESLIGALRDDLRALQAAAQRSDRKTHDTLEAVHDTLAKVVDRIAEIEGNSDALATTRPPTAGRTDRQASIGIDPIEDYRPLAPGSGKPKPSTERPPVRDSSANAGGDRKADFIAAARRAAQAAQAETALARMEEEAAQEDDRPGALARIGQAFRARRRPLVLAIAAIVLALGAVQLGPTISEQIAKATNTPAALDPVPTGSVAPKPMRDVTPAPAPALVPQPAASTSTPLVAPAGNGDTPLAFQPADPITDYIAALPTAPSPSTFATPGQAAKTLDIGIVQAAAAKGDGVAAFELAKRFADGDGVPRDAARAANWYERAAKAGLAIAQYRLGSLHEHGEGVKLDRAIAQDWYEQASAAGNARATHNLAVLISEGANGAPDFAKAAALFAIAADLGVADSQYNLGVLYARGLGVSVDLIQSYTWFALAAQQGDQDAGKRRDEVAKALTPDNLAKARAAVQAFRPKPLDAVANSEPTPKPEWLTAAGQTTMLAPAASGSKG</sequence>
<feature type="region of interest" description="Disordered" evidence="2">
    <location>
        <begin position="66"/>
        <end position="94"/>
    </location>
</feature>
<feature type="region of interest" description="Disordered" evidence="2">
    <location>
        <begin position="1"/>
        <end position="31"/>
    </location>
</feature>
<keyword evidence="4" id="KW-1185">Reference proteome</keyword>
<protein>
    <submittedName>
        <fullName evidence="3">Localization factor PodJL</fullName>
    </submittedName>
</protein>
<dbReference type="InterPro" id="IPR011990">
    <property type="entry name" value="TPR-like_helical_dom_sf"/>
</dbReference>
<dbReference type="EMBL" id="JAUSVO010000008">
    <property type="protein sequence ID" value="MDQ0440482.1"/>
    <property type="molecule type" value="Genomic_DNA"/>
</dbReference>
<proteinExistence type="predicted"/>
<dbReference type="PANTHER" id="PTHR43628">
    <property type="entry name" value="ACTIVATOR OF C KINASE PROTEIN 1-RELATED"/>
    <property type="match status" value="1"/>
</dbReference>
<feature type="coiled-coil region" evidence="1">
    <location>
        <begin position="640"/>
        <end position="667"/>
    </location>
</feature>
<dbReference type="SMART" id="SM00671">
    <property type="entry name" value="SEL1"/>
    <property type="match status" value="4"/>
</dbReference>
<evidence type="ECO:0000313" key="4">
    <source>
        <dbReference type="Proteomes" id="UP001241603"/>
    </source>
</evidence>
<comment type="caution">
    <text evidence="3">The sequence shown here is derived from an EMBL/GenBank/DDBJ whole genome shotgun (WGS) entry which is preliminary data.</text>
</comment>
<accession>A0ABU0HDS5</accession>
<feature type="region of interest" description="Disordered" evidence="2">
    <location>
        <begin position="110"/>
        <end position="138"/>
    </location>
</feature>
<dbReference type="Proteomes" id="UP001241603">
    <property type="component" value="Unassembled WGS sequence"/>
</dbReference>
<organism evidence="3 4">
    <name type="scientific">Kaistia dalseonensis</name>
    <dbReference type="NCBI Taxonomy" id="410840"/>
    <lineage>
        <taxon>Bacteria</taxon>
        <taxon>Pseudomonadati</taxon>
        <taxon>Pseudomonadota</taxon>
        <taxon>Alphaproteobacteria</taxon>
        <taxon>Hyphomicrobiales</taxon>
        <taxon>Kaistiaceae</taxon>
        <taxon>Kaistia</taxon>
    </lineage>
</organism>
<dbReference type="PANTHER" id="PTHR43628:SF1">
    <property type="entry name" value="CHITIN SYNTHASE REGULATORY FACTOR 2-RELATED"/>
    <property type="match status" value="1"/>
</dbReference>
<dbReference type="InterPro" id="IPR006597">
    <property type="entry name" value="Sel1-like"/>
</dbReference>
<evidence type="ECO:0000256" key="2">
    <source>
        <dbReference type="SAM" id="MobiDB-lite"/>
    </source>
</evidence>
<dbReference type="Pfam" id="PF08238">
    <property type="entry name" value="Sel1"/>
    <property type="match status" value="4"/>
</dbReference>
<gene>
    <name evidence="3" type="ORF">QO014_004897</name>
</gene>
<dbReference type="RefSeq" id="WP_266351360.1">
    <property type="nucleotide sequence ID" value="NZ_JAPKNG010000008.1"/>
</dbReference>
<reference evidence="3 4" key="1">
    <citation type="submission" date="2023-07" db="EMBL/GenBank/DDBJ databases">
        <title>Genomic Encyclopedia of Type Strains, Phase IV (KMG-IV): sequencing the most valuable type-strain genomes for metagenomic binning, comparative biology and taxonomic classification.</title>
        <authorList>
            <person name="Goeker M."/>
        </authorList>
    </citation>
    <scope>NUCLEOTIDE SEQUENCE [LARGE SCALE GENOMIC DNA]</scope>
    <source>
        <strain evidence="3 4">B6-8</strain>
    </source>
</reference>
<evidence type="ECO:0000313" key="3">
    <source>
        <dbReference type="EMBL" id="MDQ0440482.1"/>
    </source>
</evidence>
<name>A0ABU0HDS5_9HYPH</name>
<dbReference type="Gene3D" id="1.25.40.10">
    <property type="entry name" value="Tetratricopeptide repeat domain"/>
    <property type="match status" value="1"/>
</dbReference>
<keyword evidence="1" id="KW-0175">Coiled coil</keyword>
<feature type="region of interest" description="Disordered" evidence="2">
    <location>
        <begin position="990"/>
        <end position="1009"/>
    </location>
</feature>